<feature type="domain" description="Ribonucleotide reductase class II vitamin B12-dependent N-terminal" evidence="16">
    <location>
        <begin position="22"/>
        <end position="138"/>
    </location>
</feature>
<comment type="similarity">
    <text evidence="2 13">Belongs to the ribonucleoside diphosphate reductase class-2 family.</text>
</comment>
<evidence type="ECO:0000256" key="4">
    <source>
        <dbReference type="ARBA" id="ARBA00014409"/>
    </source>
</evidence>
<evidence type="ECO:0000256" key="3">
    <source>
        <dbReference type="ARBA" id="ARBA00012274"/>
    </source>
</evidence>
<dbReference type="PANTHER" id="PTHR43371">
    <property type="entry name" value="VITAMIN B12-DEPENDENT RIBONUCLEOTIDE REDUCTASE"/>
    <property type="match status" value="1"/>
</dbReference>
<evidence type="ECO:0000256" key="5">
    <source>
        <dbReference type="ARBA" id="ARBA00022628"/>
    </source>
</evidence>
<evidence type="ECO:0000313" key="18">
    <source>
        <dbReference type="EMBL" id="SLM09957.1"/>
    </source>
</evidence>
<organism evidence="18">
    <name type="scientific">uncultured spirochete</name>
    <dbReference type="NCBI Taxonomy" id="156406"/>
    <lineage>
        <taxon>Bacteria</taxon>
        <taxon>Pseudomonadati</taxon>
        <taxon>Spirochaetota</taxon>
        <taxon>Spirochaetia</taxon>
        <taxon>Spirochaetales</taxon>
        <taxon>environmental samples</taxon>
    </lineage>
</organism>
<dbReference type="Pfam" id="PF08471">
    <property type="entry name" value="Ribonuc_red_2_N"/>
    <property type="match status" value="1"/>
</dbReference>
<dbReference type="Pfam" id="PF12637">
    <property type="entry name" value="TSCPD"/>
    <property type="match status" value="1"/>
</dbReference>
<dbReference type="GO" id="GO:0000166">
    <property type="term" value="F:nucleotide binding"/>
    <property type="evidence" value="ECO:0007669"/>
    <property type="project" value="UniProtKB-KW"/>
</dbReference>
<dbReference type="PANTHER" id="PTHR43371:SF1">
    <property type="entry name" value="RIBONUCLEOSIDE-DIPHOSPHATE REDUCTASE"/>
    <property type="match status" value="1"/>
</dbReference>
<evidence type="ECO:0000256" key="11">
    <source>
        <dbReference type="ARBA" id="ARBA00025437"/>
    </source>
</evidence>
<reference evidence="18" key="1">
    <citation type="submission" date="2017-02" db="EMBL/GenBank/DDBJ databases">
        <authorList>
            <person name="Regsiter A."/>
            <person name="William W."/>
        </authorList>
    </citation>
    <scope>NUCLEOTIDE SEQUENCE</scope>
    <source>
        <strain evidence="18">Bib</strain>
    </source>
</reference>
<evidence type="ECO:0000256" key="10">
    <source>
        <dbReference type="ARBA" id="ARBA00023285"/>
    </source>
</evidence>
<evidence type="ECO:0000259" key="17">
    <source>
        <dbReference type="Pfam" id="PF12637"/>
    </source>
</evidence>
<protein>
    <recommendedName>
        <fullName evidence="4 13">Vitamin B12-dependent ribonucleotide reductase</fullName>
        <ecNumber evidence="3 13">1.17.4.1</ecNumber>
    </recommendedName>
</protein>
<evidence type="ECO:0000256" key="8">
    <source>
        <dbReference type="ARBA" id="ARBA00023002"/>
    </source>
</evidence>
<dbReference type="EMBL" id="FWDM01000002">
    <property type="protein sequence ID" value="SLM09957.1"/>
    <property type="molecule type" value="Genomic_DNA"/>
</dbReference>
<keyword evidence="8 13" id="KW-0560">Oxidoreductase</keyword>
<comment type="function">
    <text evidence="11 13">Catalyzes the reduction of ribonucleotides to deoxyribonucleotides. May function to provide a pool of deoxyribonucleotide precursors for DNA repair during oxygen limitation and/or for immediate growth after restoration of oxygen.</text>
</comment>
<feature type="domain" description="Ribonucleotide reductase large subunit C-terminal" evidence="15">
    <location>
        <begin position="799"/>
        <end position="903"/>
    </location>
</feature>
<feature type="domain" description="TSCPD" evidence="17">
    <location>
        <begin position="979"/>
        <end position="1082"/>
    </location>
</feature>
<dbReference type="PRINTS" id="PR01183">
    <property type="entry name" value="RIBORDTASEM1"/>
</dbReference>
<feature type="compositionally biased region" description="Low complexity" evidence="14">
    <location>
        <begin position="1138"/>
        <end position="1147"/>
    </location>
</feature>
<keyword evidence="9" id="KW-1015">Disulfide bond</keyword>
<accession>A0A3P3XFD6</accession>
<dbReference type="AlphaFoldDB" id="A0A3P3XFD6"/>
<dbReference type="GO" id="GO:0004748">
    <property type="term" value="F:ribonucleoside-diphosphate reductase activity, thioredoxin disulfide as acceptor"/>
    <property type="evidence" value="ECO:0007669"/>
    <property type="project" value="UniProtKB-EC"/>
</dbReference>
<evidence type="ECO:0000256" key="7">
    <source>
        <dbReference type="ARBA" id="ARBA00022741"/>
    </source>
</evidence>
<dbReference type="Gene3D" id="3.20.70.20">
    <property type="match status" value="3"/>
</dbReference>
<dbReference type="NCBIfam" id="TIGR02504">
    <property type="entry name" value="NrdJ_Z"/>
    <property type="match status" value="1"/>
</dbReference>
<comment type="catalytic activity">
    <reaction evidence="12 13">
        <text>a 2'-deoxyribonucleoside 5'-diphosphate + [thioredoxin]-disulfide + H2O = a ribonucleoside 5'-diphosphate + [thioredoxin]-dithiol</text>
        <dbReference type="Rhea" id="RHEA:23252"/>
        <dbReference type="Rhea" id="RHEA-COMP:10698"/>
        <dbReference type="Rhea" id="RHEA-COMP:10700"/>
        <dbReference type="ChEBI" id="CHEBI:15377"/>
        <dbReference type="ChEBI" id="CHEBI:29950"/>
        <dbReference type="ChEBI" id="CHEBI:50058"/>
        <dbReference type="ChEBI" id="CHEBI:57930"/>
        <dbReference type="ChEBI" id="CHEBI:73316"/>
        <dbReference type="EC" id="1.17.4.1"/>
    </reaction>
</comment>
<dbReference type="InterPro" id="IPR013344">
    <property type="entry name" value="RNR_NrdJ/NrdZ"/>
</dbReference>
<evidence type="ECO:0000259" key="16">
    <source>
        <dbReference type="Pfam" id="PF08471"/>
    </source>
</evidence>
<dbReference type="InterPro" id="IPR000788">
    <property type="entry name" value="RNR_lg_C"/>
</dbReference>
<dbReference type="GO" id="GO:0071897">
    <property type="term" value="P:DNA biosynthetic process"/>
    <property type="evidence" value="ECO:0007669"/>
    <property type="project" value="UniProtKB-KW"/>
</dbReference>
<dbReference type="InterPro" id="IPR024434">
    <property type="entry name" value="TSCPD_dom"/>
</dbReference>
<proteinExistence type="inferred from homology"/>
<evidence type="ECO:0000259" key="15">
    <source>
        <dbReference type="Pfam" id="PF02867"/>
    </source>
</evidence>
<dbReference type="CDD" id="cd02888">
    <property type="entry name" value="RNR_II_dimer"/>
    <property type="match status" value="1"/>
</dbReference>
<name>A0A3P3XFD6_9SPIR</name>
<dbReference type="Pfam" id="PF02867">
    <property type="entry name" value="Ribonuc_red_lgC"/>
    <property type="match status" value="2"/>
</dbReference>
<evidence type="ECO:0000256" key="14">
    <source>
        <dbReference type="SAM" id="MobiDB-lite"/>
    </source>
</evidence>
<gene>
    <name evidence="18" type="primary">nrdJ</name>
    <name evidence="18" type="ORF">SPIROBIBN47_100187</name>
</gene>
<dbReference type="GO" id="GO:0050897">
    <property type="term" value="F:cobalt ion binding"/>
    <property type="evidence" value="ECO:0007669"/>
    <property type="project" value="InterPro"/>
</dbReference>
<feature type="region of interest" description="Disordered" evidence="14">
    <location>
        <begin position="1114"/>
        <end position="1147"/>
    </location>
</feature>
<dbReference type="GO" id="GO:0031419">
    <property type="term" value="F:cobalamin binding"/>
    <property type="evidence" value="ECO:0007669"/>
    <property type="project" value="UniProtKB-KW"/>
</dbReference>
<dbReference type="SUPFAM" id="SSF51998">
    <property type="entry name" value="PFL-like glycyl radical enzymes"/>
    <property type="match status" value="1"/>
</dbReference>
<keyword evidence="5 13" id="KW-0846">Cobalamin</keyword>
<evidence type="ECO:0000256" key="1">
    <source>
        <dbReference type="ARBA" id="ARBA00001922"/>
    </source>
</evidence>
<dbReference type="EC" id="1.17.4.1" evidence="3 13"/>
<comment type="cofactor">
    <cofactor evidence="1 13">
        <name>adenosylcob(III)alamin</name>
        <dbReference type="ChEBI" id="CHEBI:18408"/>
    </cofactor>
</comment>
<evidence type="ECO:0000256" key="9">
    <source>
        <dbReference type="ARBA" id="ARBA00023157"/>
    </source>
</evidence>
<keyword evidence="7 13" id="KW-0547">Nucleotide-binding</keyword>
<dbReference type="InterPro" id="IPR013678">
    <property type="entry name" value="RNR_2_N"/>
</dbReference>
<sequence length="1195" mass="130768">MKIKRLFTKAGRGPYEGIEWEKRRSEIRNPNGTSVFSMDSVIVPSFWSPIASDIIAQKYFRKAGVPKDKALDWTKFVPSSQTTLSEADVGDDSEHDARQVFHRLAYTWCLWGRQANYFDTDEDEKAFYDEICYMLAHQIAAPNSPQWFNTGLHAVYGIEGPAQGHYYVDPATNQVVKSESAYQRPQPHACFILDVQDDLVNEGGIMDLVTREARLFKYGSGTGSNFSRLRGANEKLSGGGVSSGLLSFLKIADRSAGAIKSGGTTRRAAKMVILDADHPDVSEFVRWKTEEEYKVACLAAGSAMLNHYADEMVSAIEDMGADDENSYLLDRNILLRKVVKQALDAGVPSSWIHQVLTFYSQTGKTPRLPLYNTAWESEAYNTVSGQSSNNSIRVSNAFMQAVIDDLDWDLIARTTGSPFRKVKARELWNEIAEAAWLCADPGLQFHTTVNEWHTCIADGEIRGSNPCSEYMFLDDTACNLASLNLISFYDEKTNTFDDAAYRHAIRLWTIVLEISVAMAQFPSKEIARKSYDYRTLGLGYANIGSLLMVMGLPYDSDKGRTVAAALSAILTGESYAQSARMAKEFGPFARYNPNKDHMLRVIRNHRRAAYNAAPQEYESLSVLPKGIEAHLCPENLVKAARQSWDEALELGEKYGFRNAQVTAIAPTGTIGLLMDCDTTGIEPDFALVKFKKLAGGGYFKIINTSVPPALRSLGYSEDKIGDIIAYALGRGTLEGAPGISRESLLEKGIPESALLKAEKALQNSISLEGCFSPYVIGYDVLEKLGISKEEADVPGFSLLARLGYSENDIEAAELYACGTMGLEGAPHLAEKDLAVFDTATPSGKRGTRSISWQAHIAMMAAVQPFITGGISKTINMPNNVSIDDVKGAYMLAWRSMLKSIALYRDGSKLSQPLAALAPGSDLIADSIVALQTNQLSESAASQAADNTAGSTIPARLQTAPEPELPGMPFAPRGIRRALPNRRKGYTQKAKIGGHSIFLRTGEYEDGALGEIFLDMHKEGAAFRSILNSFAIAVSLGLQYGVPLEEYVDAFTFTRFEPNGMVNGHDYLKMATSVLDFIFRDLAISYLHRYDLGQVKPEDLISTSTQSILDKGSQAFESGKKQTPAKSENVVSEPRPKKPSAAAAPAPAKDQTVLLIRAARQKGYEGDPCPVCGNLTLVRNGTCLKCETCGSTTGCS</sequence>
<evidence type="ECO:0000256" key="13">
    <source>
        <dbReference type="RuleBase" id="RU364064"/>
    </source>
</evidence>
<evidence type="ECO:0000256" key="12">
    <source>
        <dbReference type="ARBA" id="ARBA00047754"/>
    </source>
</evidence>
<keyword evidence="6 13" id="KW-0237">DNA synthesis</keyword>
<evidence type="ECO:0000256" key="6">
    <source>
        <dbReference type="ARBA" id="ARBA00022634"/>
    </source>
</evidence>
<evidence type="ECO:0000256" key="2">
    <source>
        <dbReference type="ARBA" id="ARBA00007405"/>
    </source>
</evidence>
<keyword evidence="10 13" id="KW-0170">Cobalt</keyword>
<dbReference type="InterPro" id="IPR050862">
    <property type="entry name" value="RdRp_reductase_class-2"/>
</dbReference>
<feature type="domain" description="Ribonucleotide reductase large subunit C-terminal" evidence="15">
    <location>
        <begin position="189"/>
        <end position="742"/>
    </location>
</feature>